<dbReference type="PROSITE" id="PS50800">
    <property type="entry name" value="SAP"/>
    <property type="match status" value="1"/>
</dbReference>
<dbReference type="SUPFAM" id="SSF68906">
    <property type="entry name" value="SAP domain"/>
    <property type="match status" value="1"/>
</dbReference>
<feature type="domain" description="SAP" evidence="2">
    <location>
        <begin position="89"/>
        <end position="123"/>
    </location>
</feature>
<reference evidence="3 4" key="1">
    <citation type="journal article" date="2020" name="ISME J.">
        <title>Uncovering the hidden diversity of litter-decomposition mechanisms in mushroom-forming fungi.</title>
        <authorList>
            <person name="Floudas D."/>
            <person name="Bentzer J."/>
            <person name="Ahren D."/>
            <person name="Johansson T."/>
            <person name="Persson P."/>
            <person name="Tunlid A."/>
        </authorList>
    </citation>
    <scope>NUCLEOTIDE SEQUENCE [LARGE SCALE GENOMIC DNA]</scope>
    <source>
        <strain evidence="3 4">CBS 291.85</strain>
    </source>
</reference>
<evidence type="ECO:0000313" key="3">
    <source>
        <dbReference type="EMBL" id="KAF5343391.1"/>
    </source>
</evidence>
<gene>
    <name evidence="3" type="ORF">D9758_015629</name>
</gene>
<dbReference type="OrthoDB" id="3251511at2759"/>
<dbReference type="Gene3D" id="1.10.720.30">
    <property type="entry name" value="SAP domain"/>
    <property type="match status" value="1"/>
</dbReference>
<evidence type="ECO:0000259" key="2">
    <source>
        <dbReference type="PROSITE" id="PS50800"/>
    </source>
</evidence>
<dbReference type="Pfam" id="PF02037">
    <property type="entry name" value="SAP"/>
    <property type="match status" value="1"/>
</dbReference>
<dbReference type="InterPro" id="IPR036361">
    <property type="entry name" value="SAP_dom_sf"/>
</dbReference>
<evidence type="ECO:0000313" key="4">
    <source>
        <dbReference type="Proteomes" id="UP000559256"/>
    </source>
</evidence>
<dbReference type="Proteomes" id="UP000559256">
    <property type="component" value="Unassembled WGS sequence"/>
</dbReference>
<feature type="region of interest" description="Disordered" evidence="1">
    <location>
        <begin position="180"/>
        <end position="224"/>
    </location>
</feature>
<keyword evidence="4" id="KW-1185">Reference proteome</keyword>
<sequence length="319" mass="34511">MPVRESRSPPILTLQLGPARMDTHTAIPIPIDPALLALSSPARSMRSDDSADHMLPQAEASSSDPASGPVHTAKSRKRLSPVSVKPPNYKKLKKSELQSLCREKGLPEDGRKETLIERLKGQNASITTLTIPMPAPRTSITHLSTTAAVVTPSGSDAEYAASINADQILDDVRILEGSFEEGYRGTSVGQTQEDEEGGTESDSDDENEVEGSSVNSSVPFSPEQVDAAIMNSRRKSGRRTEQSVLNQWKKWVVGAIEAGIIPDDIVDAHHTIQFMQYQSNRQLFTKRGIPKPGNSCLSSIVLAEEKHDHAGTSPRPTGC</sequence>
<evidence type="ECO:0000256" key="1">
    <source>
        <dbReference type="SAM" id="MobiDB-lite"/>
    </source>
</evidence>
<accession>A0A8H5FNL3</accession>
<dbReference type="EMBL" id="JAACJM010000141">
    <property type="protein sequence ID" value="KAF5343391.1"/>
    <property type="molecule type" value="Genomic_DNA"/>
</dbReference>
<comment type="caution">
    <text evidence="3">The sequence shown here is derived from an EMBL/GenBank/DDBJ whole genome shotgun (WGS) entry which is preliminary data.</text>
</comment>
<dbReference type="AlphaFoldDB" id="A0A8H5FNL3"/>
<organism evidence="3 4">
    <name type="scientific">Tetrapyrgos nigripes</name>
    <dbReference type="NCBI Taxonomy" id="182062"/>
    <lineage>
        <taxon>Eukaryota</taxon>
        <taxon>Fungi</taxon>
        <taxon>Dikarya</taxon>
        <taxon>Basidiomycota</taxon>
        <taxon>Agaricomycotina</taxon>
        <taxon>Agaricomycetes</taxon>
        <taxon>Agaricomycetidae</taxon>
        <taxon>Agaricales</taxon>
        <taxon>Marasmiineae</taxon>
        <taxon>Marasmiaceae</taxon>
        <taxon>Tetrapyrgos</taxon>
    </lineage>
</organism>
<proteinExistence type="predicted"/>
<feature type="compositionally biased region" description="Acidic residues" evidence="1">
    <location>
        <begin position="192"/>
        <end position="209"/>
    </location>
</feature>
<feature type="region of interest" description="Disordered" evidence="1">
    <location>
        <begin position="55"/>
        <end position="90"/>
    </location>
</feature>
<protein>
    <recommendedName>
        <fullName evidence="2">SAP domain-containing protein</fullName>
    </recommendedName>
</protein>
<dbReference type="SMART" id="SM00513">
    <property type="entry name" value="SAP"/>
    <property type="match status" value="1"/>
</dbReference>
<dbReference type="InterPro" id="IPR003034">
    <property type="entry name" value="SAP_dom"/>
</dbReference>
<name>A0A8H5FNL3_9AGAR</name>